<accession>A0A6N1X7B3</accession>
<proteinExistence type="predicted"/>
<dbReference type="Proteomes" id="UP000509579">
    <property type="component" value="Chromosome"/>
</dbReference>
<protein>
    <submittedName>
        <fullName evidence="1">Uncharacterized protein</fullName>
    </submittedName>
</protein>
<evidence type="ECO:0000313" key="2">
    <source>
        <dbReference type="Proteomes" id="UP000509579"/>
    </source>
</evidence>
<evidence type="ECO:0000313" key="1">
    <source>
        <dbReference type="EMBL" id="QKV54738.1"/>
    </source>
</evidence>
<keyword evidence="2" id="KW-1185">Reference proteome</keyword>
<dbReference type="RefSeq" id="WP_175505535.1">
    <property type="nucleotide sequence ID" value="NZ_CP054840.1"/>
</dbReference>
<name>A0A6N1X7B3_9BURK</name>
<reference evidence="1 2" key="1">
    <citation type="submission" date="2020-06" db="EMBL/GenBank/DDBJ databases">
        <title>Acidovorax antarctica sp. nov., isolated from Corinth ice sheet soil, Antarctic Fields Peninsula.</title>
        <authorList>
            <person name="Xu Q."/>
            <person name="Peng F."/>
        </authorList>
    </citation>
    <scope>NUCLEOTIDE SEQUENCE [LARGE SCALE GENOMIC DNA]</scope>
    <source>
        <strain evidence="1 2">16-35-5</strain>
    </source>
</reference>
<sequence>MHQAFSSYVRWAVVHTNAKRLCLALVRHAEFFTTLDQHPNAVWDDAFVLRVFGTARLRKYELPMRWLQDQHALALTPEAKQANAEIQTSRKLMQSLPAGSVAEAVLHAFFDELHARMKAGKIKPRTMRMALRPAVSLLFATSPEGAAMPNQAALNDMLRRAPGQRAATSTFLGFLKARYAIELLARQIPSHAVADAREKLGTQLSEIANSSRRDPKSRMQWDVAALRYFHRLSKRQAQEIIKTAKRALLPSGDELHMGGQVFWVPHPPWTVAS</sequence>
<organism evidence="1 2">
    <name type="scientific">Comamonas antarctica</name>
    <dbReference type="NCBI Taxonomy" id="2743470"/>
    <lineage>
        <taxon>Bacteria</taxon>
        <taxon>Pseudomonadati</taxon>
        <taxon>Pseudomonadota</taxon>
        <taxon>Betaproteobacteria</taxon>
        <taxon>Burkholderiales</taxon>
        <taxon>Comamonadaceae</taxon>
        <taxon>Comamonas</taxon>
    </lineage>
</organism>
<dbReference type="AlphaFoldDB" id="A0A6N1X7B3"/>
<dbReference type="KEGG" id="aant:HUK68_18575"/>
<dbReference type="EMBL" id="CP054840">
    <property type="protein sequence ID" value="QKV54738.1"/>
    <property type="molecule type" value="Genomic_DNA"/>
</dbReference>
<gene>
    <name evidence="1" type="ORF">HUK68_18575</name>
</gene>